<keyword evidence="4" id="KW-1185">Reference proteome</keyword>
<organism evidence="1">
    <name type="scientific">Kuenenia stuttgartiensis</name>
    <dbReference type="NCBI Taxonomy" id="174633"/>
    <lineage>
        <taxon>Bacteria</taxon>
        <taxon>Pseudomonadati</taxon>
        <taxon>Planctomycetota</taxon>
        <taxon>Candidatus Brocadiia</taxon>
        <taxon>Candidatus Brocadiales</taxon>
        <taxon>Candidatus Brocadiaceae</taxon>
        <taxon>Candidatus Kuenenia</taxon>
    </lineage>
</organism>
<evidence type="ECO:0000313" key="2">
    <source>
        <dbReference type="EMBL" id="QII12113.1"/>
    </source>
</evidence>
<gene>
    <name evidence="2" type="ORF">KsCSTR_27340</name>
    <name evidence="3" type="ORF">KSMBR1_3630</name>
    <name evidence="1" type="ORF">kuste2782</name>
</gene>
<protein>
    <recommendedName>
        <fullName evidence="6">Nucleotidyltransferase</fullName>
    </recommendedName>
</protein>
<evidence type="ECO:0000313" key="4">
    <source>
        <dbReference type="Proteomes" id="UP000221734"/>
    </source>
</evidence>
<dbReference type="KEGG" id="kst:KSMBR1_3630"/>
<dbReference type="Proteomes" id="UP000501926">
    <property type="component" value="Chromosome"/>
</dbReference>
<reference evidence="2 5" key="5">
    <citation type="submission" date="2020-02" db="EMBL/GenBank/DDBJ databases">
        <title>Newly sequenced genome of strain CSTR1 showed variability in Candidatus Kuenenia stuttgartiensis genomes.</title>
        <authorList>
            <person name="Ding C."/>
            <person name="Adrian L."/>
        </authorList>
    </citation>
    <scope>NUCLEOTIDE SEQUENCE [LARGE SCALE GENOMIC DNA]</scope>
    <source>
        <strain evidence="2 5">CSTR1</strain>
    </source>
</reference>
<dbReference type="EMBL" id="CP049055">
    <property type="protein sequence ID" value="QII12113.1"/>
    <property type="molecule type" value="Genomic_DNA"/>
</dbReference>
<proteinExistence type="predicted"/>
<reference evidence="1" key="2">
    <citation type="submission" date="2006-01" db="EMBL/GenBank/DDBJ databases">
        <authorList>
            <person name="Genoscope"/>
        </authorList>
    </citation>
    <scope>NUCLEOTIDE SEQUENCE</scope>
</reference>
<reference evidence="3" key="4">
    <citation type="submission" date="2017-10" db="EMBL/GenBank/DDBJ databases">
        <authorList>
            <person name="Banno H."/>
            <person name="Chua N.-H."/>
        </authorList>
    </citation>
    <scope>NUCLEOTIDE SEQUENCE [LARGE SCALE GENOMIC DNA]</scope>
    <source>
        <strain evidence="3">Kuenenia_mbr1_ru-nijmegen</strain>
    </source>
</reference>
<dbReference type="OrthoDB" id="1551055at2"/>
<dbReference type="Gene3D" id="3.30.460.40">
    <property type="match status" value="1"/>
</dbReference>
<evidence type="ECO:0000313" key="3">
    <source>
        <dbReference type="EMBL" id="SOH06103.1"/>
    </source>
</evidence>
<evidence type="ECO:0000313" key="1">
    <source>
        <dbReference type="EMBL" id="CAJ73533.1"/>
    </source>
</evidence>
<reference evidence="4" key="3">
    <citation type="submission" date="2017-10" db="EMBL/GenBank/DDBJ databases">
        <authorList>
            <person name="Frank J."/>
        </authorList>
    </citation>
    <scope>NUCLEOTIDE SEQUENCE [LARGE SCALE GENOMIC DNA]</scope>
</reference>
<reference evidence="1" key="1">
    <citation type="journal article" date="2006" name="Nature">
        <title>Deciphering the evolution and metabolism of an anammox bacterium from a community genome.</title>
        <authorList>
            <person name="Strous M."/>
            <person name="Pelletier E."/>
            <person name="Mangenot S."/>
            <person name="Rattei T."/>
            <person name="Lehner A."/>
            <person name="Taylor M.W."/>
            <person name="Horn M."/>
            <person name="Daims H."/>
            <person name="Bartol-Mavel D."/>
            <person name="Wincker P."/>
            <person name="Barbe V."/>
            <person name="Fonknechten N."/>
            <person name="Vallenet D."/>
            <person name="Segurens B."/>
            <person name="Schenowitz-Truong C."/>
            <person name="Medigue C."/>
            <person name="Collingro A."/>
            <person name="Snel B."/>
            <person name="Dutilh B.E."/>
            <person name="OpDenCamp H.J.M."/>
            <person name="vanDerDrift C."/>
            <person name="Cirpus I."/>
            <person name="vanDePas-Schoonen K.T."/>
            <person name="Harhangi H.R."/>
            <person name="vanNiftrik L."/>
            <person name="Schmid M."/>
            <person name="Keltjens J."/>
            <person name="vanDeVossenberg J."/>
            <person name="Kartal B."/>
            <person name="Meier H."/>
            <person name="Frishman D."/>
            <person name="Huynen M.A."/>
            <person name="Mewes H."/>
            <person name="Weissenbach J."/>
            <person name="Jetten M.S.M."/>
            <person name="Wagner M."/>
            <person name="LePaslier D."/>
        </authorList>
    </citation>
    <scope>NUCLEOTIDE SEQUENCE</scope>
</reference>
<dbReference type="RefSeq" id="WP_099326607.1">
    <property type="nucleotide sequence ID" value="NZ_CP049055.1"/>
</dbReference>
<sequence>MEQTKLMRLIVQVLESLEIPYMITGSHASAYYGEPRFTMDIDIVADLKEEQIDGFITFFQSDEFYCDKETIRTEIKRRGQFNIIHSTSGLKIDIILTKETTFSKTEFSRRKRESLFIDKKANFTTPEDVIIKKMEFYKEGGSEKHLRDITGILKISGDVLDMNYIAQWADRLGIRVIWDAVLRRLKE</sequence>
<name>Q1Q0L3_KUEST</name>
<dbReference type="EMBL" id="LT934425">
    <property type="protein sequence ID" value="SOH06103.1"/>
    <property type="molecule type" value="Genomic_DNA"/>
</dbReference>
<evidence type="ECO:0000313" key="5">
    <source>
        <dbReference type="Proteomes" id="UP000501926"/>
    </source>
</evidence>
<dbReference type="Proteomes" id="UP000221734">
    <property type="component" value="Chromosome Kuenenia_stuttgartiensis_MBR1"/>
</dbReference>
<dbReference type="AlphaFoldDB" id="Q1Q0L3"/>
<dbReference type="SUPFAM" id="SSF81301">
    <property type="entry name" value="Nucleotidyltransferase"/>
    <property type="match status" value="1"/>
</dbReference>
<evidence type="ECO:0008006" key="6">
    <source>
        <dbReference type="Google" id="ProtNLM"/>
    </source>
</evidence>
<accession>Q1Q0L3</accession>
<dbReference type="InterPro" id="IPR043519">
    <property type="entry name" value="NT_sf"/>
</dbReference>
<dbReference type="EMBL" id="CT573071">
    <property type="protein sequence ID" value="CAJ73533.1"/>
    <property type="molecule type" value="Genomic_DNA"/>
</dbReference>